<feature type="coiled-coil region" evidence="1">
    <location>
        <begin position="468"/>
        <end position="509"/>
    </location>
</feature>
<feature type="coiled-coil region" evidence="1">
    <location>
        <begin position="1205"/>
        <end position="1282"/>
    </location>
</feature>
<gene>
    <name evidence="2" type="ORF">CSSPJE1EN2_LOCUS10842</name>
</gene>
<organism evidence="2 3">
    <name type="scientific">Sphagnum jensenii</name>
    <dbReference type="NCBI Taxonomy" id="128206"/>
    <lineage>
        <taxon>Eukaryota</taxon>
        <taxon>Viridiplantae</taxon>
        <taxon>Streptophyta</taxon>
        <taxon>Embryophyta</taxon>
        <taxon>Bryophyta</taxon>
        <taxon>Sphagnophytina</taxon>
        <taxon>Sphagnopsida</taxon>
        <taxon>Sphagnales</taxon>
        <taxon>Sphagnaceae</taxon>
        <taxon>Sphagnum</taxon>
    </lineage>
</organism>
<evidence type="ECO:0000256" key="1">
    <source>
        <dbReference type="SAM" id="Coils"/>
    </source>
</evidence>
<feature type="coiled-coil region" evidence="1">
    <location>
        <begin position="170"/>
        <end position="197"/>
    </location>
</feature>
<reference evidence="2" key="1">
    <citation type="submission" date="2024-03" db="EMBL/GenBank/DDBJ databases">
        <authorList>
            <consortium name="ELIXIR-Norway"/>
            <consortium name="Elixir Norway"/>
        </authorList>
    </citation>
    <scope>NUCLEOTIDE SEQUENCE</scope>
</reference>
<keyword evidence="3" id="KW-1185">Reference proteome</keyword>
<evidence type="ECO:0000313" key="2">
    <source>
        <dbReference type="EMBL" id="CAK9867847.1"/>
    </source>
</evidence>
<feature type="coiled-coil region" evidence="1">
    <location>
        <begin position="735"/>
        <end position="813"/>
    </location>
</feature>
<sequence length="1387" mass="158071">MFEDAAAEVECRDAEKMTVTSTIMKGLVKALQEDINKVLPASDADTGRLKEEKDINTIWACLLKKAEDHVASLLLKMEEANANLQQPEQKDLLDCEADCEEIWRGEIQSDLVSTYFESCLKSLVDEVNVLITGLVDSGNKLATCQQELSTFVDQSTKGIESIQGKISSQSEQSKCDLHDLKQRVKDLRAELEYRLNKEGEDIEWSEEDLESILWKHTVETCIFLEVVEGGANDWVGNCQQAIDKSVQKELSAEYQKQLQEECESKVVALETAEVLKTQEISELQTRFKCQEAHLQDLLQQEHRKVSEMLTKQEELHALKDALQASLEVQQFRQKMEWEISSQIIEDKTIDMEGKITDLSNMLMSSEESFETHKMKQVIEFEISSQISEDKVVEMEKHISYLSDMLKETRARAESLSTELKATVDSVHKGLSDRDVLVPEIDTLHSSLDLESEASLCNLQEAQSNAASLMESSEECSILERTLHQKELECRLLEAECERLQLSLDNLKAVNCNLTRALAITDPDLLALRGSLEDQLGGMELLTRDCEEQVEGRIWRDKVEDEIVELVTMEWVQEWIKERCIPNEEIPHLQQLRSKIMVERERDRVAEVGLMTAHSGVDDDRDTVLQDKTLYEELDGGQKKEVKLAHKMIGDSGLTDKERSAFEDRLLILQAELEGYKAALKRAEAKESKELIDQAVGPASGCVTDPVLVVIRRDTEAAVEGFMVDIGESPSKNFSSRKSKEVVSSLKREVLELRRERDQIMEQNANEIYKLKRESAKEIEKIKVEAKQKQEDKVAKLKEEVLDLKQLLEQASHGRGRTQSRCLATAHADNDNWQREKDLSLGLVSKKEHHIGQLVNEVTDPSEDIIDKKKMENVIAELAMELKGVDYAATAKDKEGNGRETIMYQEVGGLTELAKGRAQALEGRMVSDSWKKVFRELVAELRSFECSLRKLEKIVNIPKREEECVPQRDLHFTELEVELLQASEARAEDESLKLEQHGELAVLELETMLKRLEKVRVEVVKTISQKNLRIGELTEKLTQASAYRASNGSLEKVQDQLESRISELETVAMEHETERKRLEVLVADLQNEQCKLKEQAATMGEEKTSLHEVITNLKGERSWLEERVPGLEKKIATEQSRLEEMAAVHAFERDRMKEIIAAHKNEQNRLEKVVSDLMAEQNQLGLSVATLQQERNQIDLNHKKEREGLTASYERTLKEMEHALSRAQKELKEERAQKVTGEMEVLRMKAELEISQQKIEEPWKHLLQELEQTCKQAVGSSEKIEDELSESLNKQKLRLDGVHEQIGHLHRLIHGPLSKDFDYLLSAQNLKKAEVEVDLLGDEVDNLVALLERVSTVLEHYSPVLQHYPGVKEVAETIKRELSERTGDPIVQ</sequence>
<evidence type="ECO:0000313" key="3">
    <source>
        <dbReference type="Proteomes" id="UP001497522"/>
    </source>
</evidence>
<dbReference type="Gene3D" id="1.10.287.1490">
    <property type="match status" value="1"/>
</dbReference>
<feature type="coiled-coil region" evidence="1">
    <location>
        <begin position="1148"/>
        <end position="1178"/>
    </location>
</feature>
<dbReference type="PANTHER" id="PTHR33883">
    <property type="entry name" value="WPP DOMAIN-ASSOCIATED PROTEIN"/>
    <property type="match status" value="1"/>
</dbReference>
<accession>A0ABP1AZ40</accession>
<name>A0ABP1AZ40_9BRYO</name>
<dbReference type="InterPro" id="IPR037490">
    <property type="entry name" value="WAP"/>
</dbReference>
<keyword evidence="1" id="KW-0175">Coiled coil</keyword>
<feature type="coiled-coil region" evidence="1">
    <location>
        <begin position="1046"/>
        <end position="1087"/>
    </location>
</feature>
<dbReference type="PANTHER" id="PTHR33883:SF10">
    <property type="entry name" value="WPP DOMAIN-ASSOCIATED PROTEIN"/>
    <property type="match status" value="1"/>
</dbReference>
<proteinExistence type="predicted"/>
<dbReference type="Proteomes" id="UP001497522">
    <property type="component" value="Chromosome 17"/>
</dbReference>
<protein>
    <submittedName>
        <fullName evidence="2">Uncharacterized protein</fullName>
    </submittedName>
</protein>
<dbReference type="EMBL" id="OZ023718">
    <property type="protein sequence ID" value="CAK9867847.1"/>
    <property type="molecule type" value="Genomic_DNA"/>
</dbReference>